<organism evidence="2 3">
    <name type="scientific">Taxus chinensis</name>
    <name type="common">Chinese yew</name>
    <name type="synonym">Taxus wallichiana var. chinensis</name>
    <dbReference type="NCBI Taxonomy" id="29808"/>
    <lineage>
        <taxon>Eukaryota</taxon>
        <taxon>Viridiplantae</taxon>
        <taxon>Streptophyta</taxon>
        <taxon>Embryophyta</taxon>
        <taxon>Tracheophyta</taxon>
        <taxon>Spermatophyta</taxon>
        <taxon>Pinopsida</taxon>
        <taxon>Pinidae</taxon>
        <taxon>Conifers II</taxon>
        <taxon>Cupressales</taxon>
        <taxon>Taxaceae</taxon>
        <taxon>Taxus</taxon>
    </lineage>
</organism>
<protein>
    <submittedName>
        <fullName evidence="2">Uncharacterized protein</fullName>
    </submittedName>
</protein>
<dbReference type="AlphaFoldDB" id="A0AA38CUZ7"/>
<evidence type="ECO:0000313" key="3">
    <source>
        <dbReference type="Proteomes" id="UP000824469"/>
    </source>
</evidence>
<evidence type="ECO:0000313" key="2">
    <source>
        <dbReference type="EMBL" id="KAH9303258.1"/>
    </source>
</evidence>
<dbReference type="Proteomes" id="UP000824469">
    <property type="component" value="Unassembled WGS sequence"/>
</dbReference>
<name>A0AA38CUZ7_TAXCH</name>
<keyword evidence="3" id="KW-1185">Reference proteome</keyword>
<dbReference type="EMBL" id="JAHRHJ020000009">
    <property type="protein sequence ID" value="KAH9303258.1"/>
    <property type="molecule type" value="Genomic_DNA"/>
</dbReference>
<proteinExistence type="predicted"/>
<feature type="non-terminal residue" evidence="2">
    <location>
        <position position="218"/>
    </location>
</feature>
<gene>
    <name evidence="2" type="ORF">KI387_014841</name>
</gene>
<feature type="non-terminal residue" evidence="2">
    <location>
        <position position="1"/>
    </location>
</feature>
<accession>A0AA38CUZ7</accession>
<sequence length="218" mass="24706">SIYNTRSKVVKGAGPQAKPKTPLLTSIPKESPKKDTYAKCLVPNKNYTPPHAQTVKNPISFGAFFNLPYNVALPKYFPYDIAQFLSEIKVSVPIIDLLRIPKHKKRALEYFGFKKEKSTQGRNVNIIETPTTIADLENPPALEELGEPPEVYFGKSLVESQLSVDQFFTTLIIKDMLLYNCMFDYGASCNFMPLEFMNELDIKVTTTYGRCTTMESRE</sequence>
<comment type="caution">
    <text evidence="2">The sequence shown here is derived from an EMBL/GenBank/DDBJ whole genome shotgun (WGS) entry which is preliminary data.</text>
</comment>
<evidence type="ECO:0000256" key="1">
    <source>
        <dbReference type="SAM" id="MobiDB-lite"/>
    </source>
</evidence>
<feature type="region of interest" description="Disordered" evidence="1">
    <location>
        <begin position="1"/>
        <end position="30"/>
    </location>
</feature>
<reference evidence="2 3" key="1">
    <citation type="journal article" date="2021" name="Nat. Plants">
        <title>The Taxus genome provides insights into paclitaxel biosynthesis.</title>
        <authorList>
            <person name="Xiong X."/>
            <person name="Gou J."/>
            <person name="Liao Q."/>
            <person name="Li Y."/>
            <person name="Zhou Q."/>
            <person name="Bi G."/>
            <person name="Li C."/>
            <person name="Du R."/>
            <person name="Wang X."/>
            <person name="Sun T."/>
            <person name="Guo L."/>
            <person name="Liang H."/>
            <person name="Lu P."/>
            <person name="Wu Y."/>
            <person name="Zhang Z."/>
            <person name="Ro D.K."/>
            <person name="Shang Y."/>
            <person name="Huang S."/>
            <person name="Yan J."/>
        </authorList>
    </citation>
    <scope>NUCLEOTIDE SEQUENCE [LARGE SCALE GENOMIC DNA]</scope>
    <source>
        <strain evidence="2">Ta-2019</strain>
    </source>
</reference>